<sequence length="327" mass="37132">MYCELRVDWAARRRAPWLTYKDFLCLISPWIIDVKVESPSFFTHTGTAPNIDLADHNAFATSYKWTEAVEEIGHDFEKALAPGFSCTVVTKSLALWARKDAPWLPDGDVLVPYVLGRVQRKILALLAVRMLFNVERLHSFGFVFNDGLGGLSPIRARIQFAEALNAEIMSNKSIVEDIKLAKGPLQGDASTQTLAWATTLSMKVPRDTTKVLDIDRAEEKDVFIERKEYGASIANYKTFSITLRPDTLTRFLQRFSQTKKPQILHCLEYIEDPERARFGFIFQISSPRVSIIESYPKPPLLEHRIAIATRITSTLSAFHCVGDFMRN</sequence>
<organism evidence="1 2">
    <name type="scientific">Lindgomyces ingoldianus</name>
    <dbReference type="NCBI Taxonomy" id="673940"/>
    <lineage>
        <taxon>Eukaryota</taxon>
        <taxon>Fungi</taxon>
        <taxon>Dikarya</taxon>
        <taxon>Ascomycota</taxon>
        <taxon>Pezizomycotina</taxon>
        <taxon>Dothideomycetes</taxon>
        <taxon>Pleosporomycetidae</taxon>
        <taxon>Pleosporales</taxon>
        <taxon>Lindgomycetaceae</taxon>
        <taxon>Lindgomyces</taxon>
    </lineage>
</organism>
<protein>
    <submittedName>
        <fullName evidence="1">Uncharacterized protein</fullName>
    </submittedName>
</protein>
<dbReference type="EMBL" id="MU003504">
    <property type="protein sequence ID" value="KAF2471853.1"/>
    <property type="molecule type" value="Genomic_DNA"/>
</dbReference>
<comment type="caution">
    <text evidence="1">The sequence shown here is derived from an EMBL/GenBank/DDBJ whole genome shotgun (WGS) entry which is preliminary data.</text>
</comment>
<dbReference type="Proteomes" id="UP000799755">
    <property type="component" value="Unassembled WGS sequence"/>
</dbReference>
<evidence type="ECO:0000313" key="1">
    <source>
        <dbReference type="EMBL" id="KAF2471853.1"/>
    </source>
</evidence>
<gene>
    <name evidence="1" type="ORF">BDR25DRAFT_354358</name>
</gene>
<name>A0ACB6QXY0_9PLEO</name>
<accession>A0ACB6QXY0</accession>
<evidence type="ECO:0000313" key="2">
    <source>
        <dbReference type="Proteomes" id="UP000799755"/>
    </source>
</evidence>
<keyword evidence="2" id="KW-1185">Reference proteome</keyword>
<proteinExistence type="predicted"/>
<reference evidence="1" key="1">
    <citation type="journal article" date="2020" name="Stud. Mycol.">
        <title>101 Dothideomycetes genomes: a test case for predicting lifestyles and emergence of pathogens.</title>
        <authorList>
            <person name="Haridas S."/>
            <person name="Albert R."/>
            <person name="Binder M."/>
            <person name="Bloem J."/>
            <person name="Labutti K."/>
            <person name="Salamov A."/>
            <person name="Andreopoulos B."/>
            <person name="Baker S."/>
            <person name="Barry K."/>
            <person name="Bills G."/>
            <person name="Bluhm B."/>
            <person name="Cannon C."/>
            <person name="Castanera R."/>
            <person name="Culley D."/>
            <person name="Daum C."/>
            <person name="Ezra D."/>
            <person name="Gonzalez J."/>
            <person name="Henrissat B."/>
            <person name="Kuo A."/>
            <person name="Liang C."/>
            <person name="Lipzen A."/>
            <person name="Lutzoni F."/>
            <person name="Magnuson J."/>
            <person name="Mondo S."/>
            <person name="Nolan M."/>
            <person name="Ohm R."/>
            <person name="Pangilinan J."/>
            <person name="Park H.-J."/>
            <person name="Ramirez L."/>
            <person name="Alfaro M."/>
            <person name="Sun H."/>
            <person name="Tritt A."/>
            <person name="Yoshinaga Y."/>
            <person name="Zwiers L.-H."/>
            <person name="Turgeon B."/>
            <person name="Goodwin S."/>
            <person name="Spatafora J."/>
            <person name="Crous P."/>
            <person name="Grigoriev I."/>
        </authorList>
    </citation>
    <scope>NUCLEOTIDE SEQUENCE</scope>
    <source>
        <strain evidence="1">ATCC 200398</strain>
    </source>
</reference>